<evidence type="ECO:0000313" key="4">
    <source>
        <dbReference type="Proteomes" id="UP000001302"/>
    </source>
</evidence>
<organism evidence="3 4">
    <name type="scientific">Parvularcula bermudensis (strain ATCC BAA-594 / HTCC2503 / KCTC 12087)</name>
    <dbReference type="NCBI Taxonomy" id="314260"/>
    <lineage>
        <taxon>Bacteria</taxon>
        <taxon>Pseudomonadati</taxon>
        <taxon>Pseudomonadota</taxon>
        <taxon>Alphaproteobacteria</taxon>
        <taxon>Parvularculales</taxon>
        <taxon>Parvularculaceae</taxon>
        <taxon>Parvularcula</taxon>
    </lineage>
</organism>
<feature type="domain" description="Methyltransferase" evidence="2">
    <location>
        <begin position="57"/>
        <end position="150"/>
    </location>
</feature>
<dbReference type="AlphaFoldDB" id="E0THX5"/>
<dbReference type="PANTHER" id="PTHR43861">
    <property type="entry name" value="TRANS-ACONITATE 2-METHYLTRANSFERASE-RELATED"/>
    <property type="match status" value="1"/>
</dbReference>
<dbReference type="Gene3D" id="3.40.50.150">
    <property type="entry name" value="Vaccinia Virus protein VP39"/>
    <property type="match status" value="1"/>
</dbReference>
<evidence type="ECO:0000259" key="2">
    <source>
        <dbReference type="Pfam" id="PF13649"/>
    </source>
</evidence>
<dbReference type="KEGG" id="pbr:PB2503_00075"/>
<sequence length="236" mass="25964">MQTTDDPVRNPFLTMFDDAEQAARYKDGPPKFMPGFWDVHRMTSVLLAERVPEHGHVLVHGAGGGLELLSFAAAHVSWQFTGVDPAAPMIEQARALTAEHTSRIELHHGFIDTAPEGPFDGATSLLTLHFLPMEERRRTASEIIQRLKPGAPFVVVHSSFAQNDASKHQWLDRYAAFAVASGADPEMAGKARDAVAASRDLFDPETDAQILLKAGLREVTSFYSAFTWHGWVGYAP</sequence>
<keyword evidence="4" id="KW-1185">Reference proteome</keyword>
<dbReference type="CDD" id="cd02440">
    <property type="entry name" value="AdoMet_MTases"/>
    <property type="match status" value="1"/>
</dbReference>
<dbReference type="Pfam" id="PF13649">
    <property type="entry name" value="Methyltransf_25"/>
    <property type="match status" value="1"/>
</dbReference>
<protein>
    <recommendedName>
        <fullName evidence="2">Methyltransferase domain-containing protein</fullName>
    </recommendedName>
</protein>
<gene>
    <name evidence="3" type="ordered locus">PB2503_00075</name>
</gene>
<keyword evidence="1" id="KW-0808">Transferase</keyword>
<dbReference type="RefSeq" id="WP_013301760.1">
    <property type="nucleotide sequence ID" value="NC_014414.1"/>
</dbReference>
<dbReference type="Proteomes" id="UP000001302">
    <property type="component" value="Chromosome"/>
</dbReference>
<dbReference type="HOGENOM" id="CLU_081790_0_0_5"/>
<dbReference type="STRING" id="314260.PB2503_00075"/>
<dbReference type="SUPFAM" id="SSF53335">
    <property type="entry name" value="S-adenosyl-L-methionine-dependent methyltransferases"/>
    <property type="match status" value="1"/>
</dbReference>
<evidence type="ECO:0000313" key="3">
    <source>
        <dbReference type="EMBL" id="ADM10786.1"/>
    </source>
</evidence>
<accession>E0THX5</accession>
<dbReference type="GO" id="GO:0016740">
    <property type="term" value="F:transferase activity"/>
    <property type="evidence" value="ECO:0007669"/>
    <property type="project" value="UniProtKB-KW"/>
</dbReference>
<dbReference type="OrthoDB" id="213472at2"/>
<dbReference type="eggNOG" id="COG0500">
    <property type="taxonomic scope" value="Bacteria"/>
</dbReference>
<dbReference type="InterPro" id="IPR041698">
    <property type="entry name" value="Methyltransf_25"/>
</dbReference>
<name>E0THX5_PARBH</name>
<dbReference type="EMBL" id="CP002156">
    <property type="protein sequence ID" value="ADM10786.1"/>
    <property type="molecule type" value="Genomic_DNA"/>
</dbReference>
<dbReference type="InterPro" id="IPR029063">
    <property type="entry name" value="SAM-dependent_MTases_sf"/>
</dbReference>
<reference evidence="3 4" key="2">
    <citation type="journal article" date="2011" name="J. Bacteriol.">
        <title>Complete genome sequence of strain HTCC2503T of Parvularcula bermudensis, the type species of the order "Parvularculales" in the class Alphaproteobacteria.</title>
        <authorList>
            <person name="Oh H.M."/>
            <person name="Kang I."/>
            <person name="Vergin K.L."/>
            <person name="Kang D."/>
            <person name="Rhee K.H."/>
            <person name="Giovannoni S.J."/>
            <person name="Cho J.C."/>
        </authorList>
    </citation>
    <scope>NUCLEOTIDE SEQUENCE [LARGE SCALE GENOMIC DNA]</scope>
    <source>
        <strain evidence="4">ATCC BAA-594 / HTCC2503 / KCTC 12087</strain>
    </source>
</reference>
<proteinExistence type="predicted"/>
<reference evidence="4" key="1">
    <citation type="submission" date="2010-08" db="EMBL/GenBank/DDBJ databases">
        <title>Genome sequence of Parvularcula bermudensis HTCC2503.</title>
        <authorList>
            <person name="Kang D.-M."/>
            <person name="Oh H.-M."/>
            <person name="Cho J.-C."/>
        </authorList>
    </citation>
    <scope>NUCLEOTIDE SEQUENCE [LARGE SCALE GENOMIC DNA]</scope>
    <source>
        <strain evidence="4">ATCC BAA-594 / HTCC2503 / KCTC 12087</strain>
    </source>
</reference>
<evidence type="ECO:0000256" key="1">
    <source>
        <dbReference type="ARBA" id="ARBA00022679"/>
    </source>
</evidence>